<evidence type="ECO:0000313" key="1">
    <source>
        <dbReference type="EMBL" id="KAJ1132912.1"/>
    </source>
</evidence>
<proteinExistence type="predicted"/>
<protein>
    <submittedName>
        <fullName evidence="1">Uncharacterized protein</fullName>
    </submittedName>
</protein>
<comment type="caution">
    <text evidence="1">The sequence shown here is derived from an EMBL/GenBank/DDBJ whole genome shotgun (WGS) entry which is preliminary data.</text>
</comment>
<name>A0AAV7PX29_PLEWA</name>
<organism evidence="1 2">
    <name type="scientific">Pleurodeles waltl</name>
    <name type="common">Iberian ribbed newt</name>
    <dbReference type="NCBI Taxonomy" id="8319"/>
    <lineage>
        <taxon>Eukaryota</taxon>
        <taxon>Metazoa</taxon>
        <taxon>Chordata</taxon>
        <taxon>Craniata</taxon>
        <taxon>Vertebrata</taxon>
        <taxon>Euteleostomi</taxon>
        <taxon>Amphibia</taxon>
        <taxon>Batrachia</taxon>
        <taxon>Caudata</taxon>
        <taxon>Salamandroidea</taxon>
        <taxon>Salamandridae</taxon>
        <taxon>Pleurodelinae</taxon>
        <taxon>Pleurodeles</taxon>
    </lineage>
</organism>
<dbReference type="Proteomes" id="UP001066276">
    <property type="component" value="Chromosome 7"/>
</dbReference>
<accession>A0AAV7PX29</accession>
<keyword evidence="2" id="KW-1185">Reference proteome</keyword>
<evidence type="ECO:0000313" key="2">
    <source>
        <dbReference type="Proteomes" id="UP001066276"/>
    </source>
</evidence>
<dbReference type="AlphaFoldDB" id="A0AAV7PX29"/>
<dbReference type="EMBL" id="JANPWB010000011">
    <property type="protein sequence ID" value="KAJ1132912.1"/>
    <property type="molecule type" value="Genomic_DNA"/>
</dbReference>
<sequence length="143" mass="15403">MPRRPRGLQVAPQPASLGAKAQLEASHTRLFRDAGWQLTGLGAGEAPALHTNVGDPWQHKGLGHASLQGTHWGCIQHRTAQSAPRAKTRQLATTTDLRLDQIGRTWGYEMLGGTAGSKTSPTSSLSQTVRPWAHYLPLLSSNP</sequence>
<reference evidence="1" key="1">
    <citation type="journal article" date="2022" name="bioRxiv">
        <title>Sequencing and chromosome-scale assembly of the giantPleurodeles waltlgenome.</title>
        <authorList>
            <person name="Brown T."/>
            <person name="Elewa A."/>
            <person name="Iarovenko S."/>
            <person name="Subramanian E."/>
            <person name="Araus A.J."/>
            <person name="Petzold A."/>
            <person name="Susuki M."/>
            <person name="Suzuki K.-i.T."/>
            <person name="Hayashi T."/>
            <person name="Toyoda A."/>
            <person name="Oliveira C."/>
            <person name="Osipova E."/>
            <person name="Leigh N.D."/>
            <person name="Simon A."/>
            <person name="Yun M.H."/>
        </authorList>
    </citation>
    <scope>NUCLEOTIDE SEQUENCE</scope>
    <source>
        <strain evidence="1">20211129_DDA</strain>
        <tissue evidence="1">Liver</tissue>
    </source>
</reference>
<gene>
    <name evidence="1" type="ORF">NDU88_011213</name>
</gene>